<comment type="caution">
    <text evidence="8">The sequence shown here is derived from an EMBL/GenBank/DDBJ whole genome shotgun (WGS) entry which is preliminary data.</text>
</comment>
<feature type="region of interest" description="Disordered" evidence="4">
    <location>
        <begin position="496"/>
        <end position="518"/>
    </location>
</feature>
<accession>A0A401GBI1</accession>
<dbReference type="InterPro" id="IPR034164">
    <property type="entry name" value="Pepsin-like_dom"/>
</dbReference>
<keyword evidence="5" id="KW-1133">Transmembrane helix</keyword>
<organism evidence="8 9">
    <name type="scientific">Sparassis crispa</name>
    <dbReference type="NCBI Taxonomy" id="139825"/>
    <lineage>
        <taxon>Eukaryota</taxon>
        <taxon>Fungi</taxon>
        <taxon>Dikarya</taxon>
        <taxon>Basidiomycota</taxon>
        <taxon>Agaricomycotina</taxon>
        <taxon>Agaricomycetes</taxon>
        <taxon>Polyporales</taxon>
        <taxon>Sparassidaceae</taxon>
        <taxon>Sparassis</taxon>
    </lineage>
</organism>
<feature type="transmembrane region" description="Helical" evidence="5">
    <location>
        <begin position="460"/>
        <end position="488"/>
    </location>
</feature>
<dbReference type="STRING" id="139825.A0A401GBI1"/>
<evidence type="ECO:0000256" key="1">
    <source>
        <dbReference type="ARBA" id="ARBA00007447"/>
    </source>
</evidence>
<dbReference type="InterPro" id="IPR001461">
    <property type="entry name" value="Aspartic_peptidase_A1"/>
</dbReference>
<dbReference type="InterPro" id="IPR001969">
    <property type="entry name" value="Aspartic_peptidase_AS"/>
</dbReference>
<protein>
    <recommendedName>
        <fullName evidence="7">Peptidase A1 domain-containing protein</fullName>
    </recommendedName>
</protein>
<dbReference type="PROSITE" id="PS51767">
    <property type="entry name" value="PEPTIDASE_A1"/>
    <property type="match status" value="1"/>
</dbReference>
<evidence type="ECO:0000256" key="4">
    <source>
        <dbReference type="SAM" id="MobiDB-lite"/>
    </source>
</evidence>
<evidence type="ECO:0000256" key="5">
    <source>
        <dbReference type="SAM" id="Phobius"/>
    </source>
</evidence>
<dbReference type="Pfam" id="PF00026">
    <property type="entry name" value="Asp"/>
    <property type="match status" value="1"/>
</dbReference>
<dbReference type="PANTHER" id="PTHR47966:SF51">
    <property type="entry name" value="BETA-SITE APP-CLEAVING ENZYME, ISOFORM A-RELATED"/>
    <property type="match status" value="1"/>
</dbReference>
<evidence type="ECO:0000256" key="6">
    <source>
        <dbReference type="SAM" id="SignalP"/>
    </source>
</evidence>
<dbReference type="EMBL" id="BFAD01000002">
    <property type="protein sequence ID" value="GBE79524.1"/>
    <property type="molecule type" value="Genomic_DNA"/>
</dbReference>
<dbReference type="PROSITE" id="PS00141">
    <property type="entry name" value="ASP_PROTEASE"/>
    <property type="match status" value="1"/>
</dbReference>
<keyword evidence="3" id="KW-0645">Protease</keyword>
<dbReference type="GeneID" id="38776441"/>
<sequence length="565" mass="59958">MRSHHTIPLALLLSAIVSNALRIPVTGVRKTSSDPLRRRSQSVSVSRPVAAAANSPDASDALNLTTIRDLLYLANITIGSIAYPVQLDTGSSDLWVHASSSPVPGATPTTTPYNLTYDIGWASGYISYAAVEFAGLSVSSQAFLDASEASNPALSYNADGILGLGFDSLSSIDAMVNRSDASTGRTFLYNAFAKSPSEPNFMAFSLQSVEDADDEIQGTFSIGEYEPQYAAVQNSSTISTWPVSSPSRWNVLLDALLVGSNTVSLSSSVSDVPSGKAVIMLDSGTSYTYAPTAVVDAIYGGISGAQYDLSVGQWIVPCTEEVDIALQFGDSVYPINPLDITPISMSGSSTCVGTIINETIAVGNDAFDWLIGVNLLRSFYSVYDFGDYDSSGKMGDPYIKLLPLINPDQASIDFHQARGGSPVNVTYNAANSSSSDLSGGSTSVTLSNELVDTLNKVGKYLPAVLAIMALNALILLLLIVAALIYMYTRRNRGAKARKTRGRLSPMPMNPTSTFGVPTRTESHIYQPVSMALTDDTFVPPSPAFSKPGFYSDMRGAMGERPKSVA</sequence>
<feature type="signal peptide" evidence="6">
    <location>
        <begin position="1"/>
        <end position="20"/>
    </location>
</feature>
<dbReference type="GO" id="GO:0004190">
    <property type="term" value="F:aspartic-type endopeptidase activity"/>
    <property type="evidence" value="ECO:0007669"/>
    <property type="project" value="UniProtKB-KW"/>
</dbReference>
<dbReference type="SUPFAM" id="SSF50630">
    <property type="entry name" value="Acid proteases"/>
    <property type="match status" value="1"/>
</dbReference>
<dbReference type="InParanoid" id="A0A401GBI1"/>
<feature type="chain" id="PRO_5019021815" description="Peptidase A1 domain-containing protein" evidence="6">
    <location>
        <begin position="21"/>
        <end position="565"/>
    </location>
</feature>
<reference evidence="8 9" key="1">
    <citation type="journal article" date="2018" name="Sci. Rep.">
        <title>Genome sequence of the cauliflower mushroom Sparassis crispa (Hanabiratake) and its association with beneficial usage.</title>
        <authorList>
            <person name="Kiyama R."/>
            <person name="Furutani Y."/>
            <person name="Kawaguchi K."/>
            <person name="Nakanishi T."/>
        </authorList>
    </citation>
    <scope>NUCLEOTIDE SEQUENCE [LARGE SCALE GENOMIC DNA]</scope>
</reference>
<keyword evidence="2 3" id="KW-0064">Aspartyl protease</keyword>
<evidence type="ECO:0000256" key="3">
    <source>
        <dbReference type="RuleBase" id="RU000454"/>
    </source>
</evidence>
<evidence type="ECO:0000256" key="2">
    <source>
        <dbReference type="ARBA" id="ARBA00022750"/>
    </source>
</evidence>
<dbReference type="CDD" id="cd05471">
    <property type="entry name" value="pepsin_like"/>
    <property type="match status" value="1"/>
</dbReference>
<keyword evidence="9" id="KW-1185">Reference proteome</keyword>
<comment type="similarity">
    <text evidence="1 3">Belongs to the peptidase A1 family.</text>
</comment>
<dbReference type="AlphaFoldDB" id="A0A401GBI1"/>
<name>A0A401GBI1_9APHY</name>
<proteinExistence type="inferred from homology"/>
<evidence type="ECO:0000259" key="7">
    <source>
        <dbReference type="PROSITE" id="PS51767"/>
    </source>
</evidence>
<dbReference type="PANTHER" id="PTHR47966">
    <property type="entry name" value="BETA-SITE APP-CLEAVING ENZYME, ISOFORM A-RELATED"/>
    <property type="match status" value="1"/>
</dbReference>
<dbReference type="PRINTS" id="PR00792">
    <property type="entry name" value="PEPSIN"/>
</dbReference>
<evidence type="ECO:0000313" key="8">
    <source>
        <dbReference type="EMBL" id="GBE79524.1"/>
    </source>
</evidence>
<dbReference type="InterPro" id="IPR033121">
    <property type="entry name" value="PEPTIDASE_A1"/>
</dbReference>
<evidence type="ECO:0000313" key="9">
    <source>
        <dbReference type="Proteomes" id="UP000287166"/>
    </source>
</evidence>
<dbReference type="Proteomes" id="UP000287166">
    <property type="component" value="Unassembled WGS sequence"/>
</dbReference>
<dbReference type="Gene3D" id="2.40.70.10">
    <property type="entry name" value="Acid Proteases"/>
    <property type="match status" value="2"/>
</dbReference>
<dbReference type="GO" id="GO:0006508">
    <property type="term" value="P:proteolysis"/>
    <property type="evidence" value="ECO:0007669"/>
    <property type="project" value="UniProtKB-KW"/>
</dbReference>
<keyword evidence="3" id="KW-0378">Hydrolase</keyword>
<gene>
    <name evidence="8" type="ORF">SCP_0207240</name>
</gene>
<keyword evidence="5" id="KW-0812">Transmembrane</keyword>
<dbReference type="InterPro" id="IPR021109">
    <property type="entry name" value="Peptidase_aspartic_dom_sf"/>
</dbReference>
<keyword evidence="6" id="KW-0732">Signal</keyword>
<dbReference type="OrthoDB" id="2747330at2759"/>
<keyword evidence="5" id="KW-0472">Membrane</keyword>
<dbReference type="RefSeq" id="XP_027610437.1">
    <property type="nucleotide sequence ID" value="XM_027754636.1"/>
</dbReference>
<feature type="domain" description="Peptidase A1" evidence="7">
    <location>
        <begin position="72"/>
        <end position="393"/>
    </location>
</feature>